<keyword evidence="2" id="KW-1185">Reference proteome</keyword>
<sequence length="107" mass="11216">MPLVLVRCLRQLFLRPTITTNVSNTCTKIIVLIAPTAFRPPPPPGIELPLPGTPAAWARACATAIATGNANADAPSPAPVLHCKTHAFTSALTDTARRPAAMGPVWV</sequence>
<protein>
    <submittedName>
        <fullName evidence="1">Uncharacterized protein</fullName>
    </submittedName>
</protein>
<organism evidence="1 2">
    <name type="scientific">Athelia psychrophila</name>
    <dbReference type="NCBI Taxonomy" id="1759441"/>
    <lineage>
        <taxon>Eukaryota</taxon>
        <taxon>Fungi</taxon>
        <taxon>Dikarya</taxon>
        <taxon>Basidiomycota</taxon>
        <taxon>Agaricomycotina</taxon>
        <taxon>Agaricomycetes</taxon>
        <taxon>Agaricomycetidae</taxon>
        <taxon>Atheliales</taxon>
        <taxon>Atheliaceae</taxon>
        <taxon>Athelia</taxon>
    </lineage>
</organism>
<dbReference type="Proteomes" id="UP000076532">
    <property type="component" value="Unassembled WGS sequence"/>
</dbReference>
<accession>A0A167V760</accession>
<evidence type="ECO:0000313" key="2">
    <source>
        <dbReference type="Proteomes" id="UP000076532"/>
    </source>
</evidence>
<dbReference type="AlphaFoldDB" id="A0A167V760"/>
<gene>
    <name evidence="1" type="ORF">FIBSPDRAFT_878222</name>
</gene>
<feature type="non-terminal residue" evidence="1">
    <location>
        <position position="107"/>
    </location>
</feature>
<dbReference type="EMBL" id="KV417894">
    <property type="protein sequence ID" value="KZP04711.1"/>
    <property type="molecule type" value="Genomic_DNA"/>
</dbReference>
<evidence type="ECO:0000313" key="1">
    <source>
        <dbReference type="EMBL" id="KZP04711.1"/>
    </source>
</evidence>
<reference evidence="1 2" key="1">
    <citation type="journal article" date="2016" name="Mol. Biol. Evol.">
        <title>Comparative Genomics of Early-Diverging Mushroom-Forming Fungi Provides Insights into the Origins of Lignocellulose Decay Capabilities.</title>
        <authorList>
            <person name="Nagy L.G."/>
            <person name="Riley R."/>
            <person name="Tritt A."/>
            <person name="Adam C."/>
            <person name="Daum C."/>
            <person name="Floudas D."/>
            <person name="Sun H."/>
            <person name="Yadav J.S."/>
            <person name="Pangilinan J."/>
            <person name="Larsson K.H."/>
            <person name="Matsuura K."/>
            <person name="Barry K."/>
            <person name="Labutti K."/>
            <person name="Kuo R."/>
            <person name="Ohm R.A."/>
            <person name="Bhattacharya S.S."/>
            <person name="Shirouzu T."/>
            <person name="Yoshinaga Y."/>
            <person name="Martin F.M."/>
            <person name="Grigoriev I.V."/>
            <person name="Hibbett D.S."/>
        </authorList>
    </citation>
    <scope>NUCLEOTIDE SEQUENCE [LARGE SCALE GENOMIC DNA]</scope>
    <source>
        <strain evidence="1 2">CBS 109695</strain>
    </source>
</reference>
<proteinExistence type="predicted"/>
<name>A0A167V760_9AGAM</name>